<accession>A0A2T3AZS2</accession>
<name>A0A2T3AZS2_AMORE</name>
<dbReference type="GO" id="GO:0071944">
    <property type="term" value="C:cell periphery"/>
    <property type="evidence" value="ECO:0007669"/>
    <property type="project" value="UniProtKB-ARBA"/>
</dbReference>
<sequence length="532" mass="56810">MAINIFAMPSSSILLLLSIAFSRSNAFPSPLPEKTVAYKADEWSPRPTNIPPDPAKLFKRNSVDTNVCGWIGGNSADAAVCPSGSSCIHDTIHGYVGCCTTSGPCTAGVYSSCVDYHSSGWNSNPTWENNGVYTCPGSMECYQNTYPGGYLQWACGASSDATSIETTFSGQPSDFLLQVVFTGVNFGPMSAAPTTTSSTSTSTSSSSSAASTTSGGTSSSSSATSSATGGAKNKSEVSGGVIAAAVILPLVFISVIIGVIYFFWRRRQNEKIARRPSSFTGAFKSVSPESSQEEFTQAPPTQAPPAQAPVPDDFVSPMSERANKSSPPLNPYVFSPASEYRGIQERMNASADNPYAGNPYMDDSHADNPYANPYAMPEESFSSQPNNNVRNSELENFSGAYMAAVGEMSPPTPPQAAQTGNRRVAPMGPGHLRDSELGMGMGVGVNPTRRRDNSDVWPEDQATEPFPLYEARGFRSENVRMEGWTPRELRPTKRAPNSPQRYELVDEPPQDGVQVLHTPGQLRGKKAMGGMF</sequence>
<dbReference type="Proteomes" id="UP000241818">
    <property type="component" value="Unassembled WGS sequence"/>
</dbReference>
<dbReference type="AlphaFoldDB" id="A0A2T3AZS2"/>
<feature type="region of interest" description="Disordered" evidence="5">
    <location>
        <begin position="192"/>
        <end position="234"/>
    </location>
</feature>
<comment type="subcellular location">
    <subcellularLocation>
        <location evidence="1">Membrane</location>
        <topology evidence="1">Single-pass membrane protein</topology>
    </subcellularLocation>
</comment>
<keyword evidence="2 6" id="KW-0812">Transmembrane</keyword>
<evidence type="ECO:0000313" key="8">
    <source>
        <dbReference type="EMBL" id="PSS16641.1"/>
    </source>
</evidence>
<evidence type="ECO:0000256" key="1">
    <source>
        <dbReference type="ARBA" id="ARBA00004167"/>
    </source>
</evidence>
<evidence type="ECO:0000256" key="3">
    <source>
        <dbReference type="ARBA" id="ARBA00022989"/>
    </source>
</evidence>
<keyword evidence="7" id="KW-0732">Signal</keyword>
<keyword evidence="4 6" id="KW-0472">Membrane</keyword>
<evidence type="ECO:0000256" key="4">
    <source>
        <dbReference type="ARBA" id="ARBA00023136"/>
    </source>
</evidence>
<organism evidence="8 9">
    <name type="scientific">Amorphotheca resinae ATCC 22711</name>
    <dbReference type="NCBI Taxonomy" id="857342"/>
    <lineage>
        <taxon>Eukaryota</taxon>
        <taxon>Fungi</taxon>
        <taxon>Dikarya</taxon>
        <taxon>Ascomycota</taxon>
        <taxon>Pezizomycotina</taxon>
        <taxon>Leotiomycetes</taxon>
        <taxon>Helotiales</taxon>
        <taxon>Amorphothecaceae</taxon>
        <taxon>Amorphotheca</taxon>
    </lineage>
</organism>
<dbReference type="EMBL" id="KZ679012">
    <property type="protein sequence ID" value="PSS16641.1"/>
    <property type="molecule type" value="Genomic_DNA"/>
</dbReference>
<feature type="region of interest" description="Disordered" evidence="5">
    <location>
        <begin position="361"/>
        <end position="388"/>
    </location>
</feature>
<feature type="region of interest" description="Disordered" evidence="5">
    <location>
        <begin position="485"/>
        <end position="532"/>
    </location>
</feature>
<evidence type="ECO:0000256" key="2">
    <source>
        <dbReference type="ARBA" id="ARBA00022692"/>
    </source>
</evidence>
<dbReference type="RefSeq" id="XP_024720149.1">
    <property type="nucleotide sequence ID" value="XM_024867572.1"/>
</dbReference>
<feature type="chain" id="PRO_5015667907" evidence="7">
    <location>
        <begin position="27"/>
        <end position="532"/>
    </location>
</feature>
<evidence type="ECO:0000313" key="9">
    <source>
        <dbReference type="Proteomes" id="UP000241818"/>
    </source>
</evidence>
<feature type="region of interest" description="Disordered" evidence="5">
    <location>
        <begin position="281"/>
        <end position="330"/>
    </location>
</feature>
<keyword evidence="3 6" id="KW-1133">Transmembrane helix</keyword>
<dbReference type="PANTHER" id="PTHR15549:SF30">
    <property type="entry name" value="MID2 DOMAIN-CONTAINING PROTEIN"/>
    <property type="match status" value="1"/>
</dbReference>
<feature type="transmembrane region" description="Helical" evidence="6">
    <location>
        <begin position="241"/>
        <end position="264"/>
    </location>
</feature>
<dbReference type="InterPro" id="IPR051694">
    <property type="entry name" value="Immunoregulatory_rcpt-like"/>
</dbReference>
<evidence type="ECO:0000256" key="7">
    <source>
        <dbReference type="SAM" id="SignalP"/>
    </source>
</evidence>
<protein>
    <submittedName>
        <fullName evidence="8">Uncharacterized protein</fullName>
    </submittedName>
</protein>
<dbReference type="OrthoDB" id="5386093at2759"/>
<dbReference type="CDD" id="cd12087">
    <property type="entry name" value="TM_EGFR-like"/>
    <property type="match status" value="1"/>
</dbReference>
<dbReference type="GeneID" id="36575653"/>
<reference evidence="8 9" key="1">
    <citation type="journal article" date="2018" name="New Phytol.">
        <title>Comparative genomics and transcriptomics depict ericoid mycorrhizal fungi as versatile saprotrophs and plant mutualists.</title>
        <authorList>
            <person name="Martino E."/>
            <person name="Morin E."/>
            <person name="Grelet G.A."/>
            <person name="Kuo A."/>
            <person name="Kohler A."/>
            <person name="Daghino S."/>
            <person name="Barry K.W."/>
            <person name="Cichocki N."/>
            <person name="Clum A."/>
            <person name="Dockter R.B."/>
            <person name="Hainaut M."/>
            <person name="Kuo R.C."/>
            <person name="LaButti K."/>
            <person name="Lindahl B.D."/>
            <person name="Lindquist E.A."/>
            <person name="Lipzen A."/>
            <person name="Khouja H.R."/>
            <person name="Magnuson J."/>
            <person name="Murat C."/>
            <person name="Ohm R.A."/>
            <person name="Singer S.W."/>
            <person name="Spatafora J.W."/>
            <person name="Wang M."/>
            <person name="Veneault-Fourrey C."/>
            <person name="Henrissat B."/>
            <person name="Grigoriev I.V."/>
            <person name="Martin F.M."/>
            <person name="Perotto S."/>
        </authorList>
    </citation>
    <scope>NUCLEOTIDE SEQUENCE [LARGE SCALE GENOMIC DNA]</scope>
    <source>
        <strain evidence="8 9">ATCC 22711</strain>
    </source>
</reference>
<proteinExistence type="predicted"/>
<dbReference type="STRING" id="857342.A0A2T3AZS2"/>
<keyword evidence="9" id="KW-1185">Reference proteome</keyword>
<feature type="signal peptide" evidence="7">
    <location>
        <begin position="1"/>
        <end position="26"/>
    </location>
</feature>
<evidence type="ECO:0000256" key="6">
    <source>
        <dbReference type="SAM" id="Phobius"/>
    </source>
</evidence>
<dbReference type="InParanoid" id="A0A2T3AZS2"/>
<dbReference type="GO" id="GO:0016020">
    <property type="term" value="C:membrane"/>
    <property type="evidence" value="ECO:0007669"/>
    <property type="project" value="UniProtKB-SubCell"/>
</dbReference>
<evidence type="ECO:0000256" key="5">
    <source>
        <dbReference type="SAM" id="MobiDB-lite"/>
    </source>
</evidence>
<dbReference type="PANTHER" id="PTHR15549">
    <property type="entry name" value="PAIRED IMMUNOGLOBULIN-LIKE TYPE 2 RECEPTOR"/>
    <property type="match status" value="1"/>
</dbReference>
<gene>
    <name evidence="8" type="ORF">M430DRAFT_42643</name>
</gene>
<feature type="compositionally biased region" description="Low complexity" evidence="5">
    <location>
        <begin position="192"/>
        <end position="231"/>
    </location>
</feature>